<comment type="caution">
    <text evidence="2">The sequence shown here is derived from an EMBL/GenBank/DDBJ whole genome shotgun (WGS) entry which is preliminary data.</text>
</comment>
<feature type="compositionally biased region" description="Low complexity" evidence="1">
    <location>
        <begin position="39"/>
        <end position="66"/>
    </location>
</feature>
<dbReference type="AlphaFoldDB" id="A0AA38S7N0"/>
<accession>A0AA38S7N0</accession>
<protein>
    <submittedName>
        <fullName evidence="2">Uncharacterized protein</fullName>
    </submittedName>
</protein>
<dbReference type="EMBL" id="JANBVO010000001">
    <property type="protein sequence ID" value="KAJ9157755.1"/>
    <property type="molecule type" value="Genomic_DNA"/>
</dbReference>
<feature type="region of interest" description="Disordered" evidence="1">
    <location>
        <begin position="276"/>
        <end position="321"/>
    </location>
</feature>
<feature type="region of interest" description="Disordered" evidence="1">
    <location>
        <begin position="161"/>
        <end position="219"/>
    </location>
</feature>
<sequence>MAGLIPLLLRPEALGDRTSVILPPTVKAHSRNYSTGSMPPRAQPSSRSARRQSNPTASSLPALPNSSAGWRKAISEVKRMHISRKHRACAARCNELLSNVDTAGVETTYLIYLRFYAATSLEMCARSLGSASNYRTSLLQQAHTHYGHAAALIQQAEQSMGTLSRRGSLSSPTAPSSLHSSSGSVSSVSSWTSSILCSPSRRSQQPNRPKKKVSFELPHGTAKEADGWSFPISEPLIRPDSPTLGFDDEYFAAAAARQELPPLPQHMPALAPSAPLLLAAPDAPSDVPSSASSSDVSDSESDDDASAPASSAAPPSPSVDRYYGHLSALKMQVRRHIASLGELLDPPSSPSPAPSEAEGEPQAAAEDSTPSSSTASGSSSSSKEEKKLQERAARIERLRREGWKRKRFDARRYEELCDAVMAELNF</sequence>
<name>A0AA38S7N0_9PEZI</name>
<gene>
    <name evidence="2" type="ORF">NKR23_g542</name>
</gene>
<feature type="region of interest" description="Disordered" evidence="1">
    <location>
        <begin position="339"/>
        <end position="393"/>
    </location>
</feature>
<feature type="compositionally biased region" description="Low complexity" evidence="1">
    <location>
        <begin position="354"/>
        <end position="381"/>
    </location>
</feature>
<proteinExistence type="predicted"/>
<organism evidence="2 3">
    <name type="scientific">Pleurostoma richardsiae</name>
    <dbReference type="NCBI Taxonomy" id="41990"/>
    <lineage>
        <taxon>Eukaryota</taxon>
        <taxon>Fungi</taxon>
        <taxon>Dikarya</taxon>
        <taxon>Ascomycota</taxon>
        <taxon>Pezizomycotina</taxon>
        <taxon>Sordariomycetes</taxon>
        <taxon>Sordariomycetidae</taxon>
        <taxon>Calosphaeriales</taxon>
        <taxon>Pleurostomataceae</taxon>
        <taxon>Pleurostoma</taxon>
    </lineage>
</organism>
<evidence type="ECO:0000313" key="2">
    <source>
        <dbReference type="EMBL" id="KAJ9157755.1"/>
    </source>
</evidence>
<reference evidence="2" key="1">
    <citation type="submission" date="2022-07" db="EMBL/GenBank/DDBJ databases">
        <title>Fungi with potential for degradation of polypropylene.</title>
        <authorList>
            <person name="Gostincar C."/>
        </authorList>
    </citation>
    <scope>NUCLEOTIDE SEQUENCE</scope>
    <source>
        <strain evidence="2">EXF-13308</strain>
    </source>
</reference>
<feature type="compositionally biased region" description="Polar residues" evidence="1">
    <location>
        <begin position="195"/>
        <end position="207"/>
    </location>
</feature>
<feature type="compositionally biased region" description="Basic and acidic residues" evidence="1">
    <location>
        <begin position="382"/>
        <end position="393"/>
    </location>
</feature>
<feature type="region of interest" description="Disordered" evidence="1">
    <location>
        <begin position="25"/>
        <end position="66"/>
    </location>
</feature>
<evidence type="ECO:0000256" key="1">
    <source>
        <dbReference type="SAM" id="MobiDB-lite"/>
    </source>
</evidence>
<feature type="compositionally biased region" description="Low complexity" evidence="1">
    <location>
        <begin position="167"/>
        <end position="194"/>
    </location>
</feature>
<evidence type="ECO:0000313" key="3">
    <source>
        <dbReference type="Proteomes" id="UP001174694"/>
    </source>
</evidence>
<dbReference type="Proteomes" id="UP001174694">
    <property type="component" value="Unassembled WGS sequence"/>
</dbReference>
<keyword evidence="3" id="KW-1185">Reference proteome</keyword>
<feature type="compositionally biased region" description="Low complexity" evidence="1">
    <location>
        <begin position="276"/>
        <end position="296"/>
    </location>
</feature>